<dbReference type="AlphaFoldDB" id="A0A433RRT1"/>
<sequence>MRANLDKQLFFKVIYVKIDLRFVDNTYLNSLEHSHYVTCYLSFLHFIEWKFDEGMESCTATMGDA</sequence>
<dbReference type="Proteomes" id="UP000288623">
    <property type="component" value="Unassembled WGS sequence"/>
</dbReference>
<organism evidence="1 2">
    <name type="scientific">Candidatus Kurthia intestinigallinarum</name>
    <dbReference type="NCBI Taxonomy" id="1562256"/>
    <lineage>
        <taxon>Bacteria</taxon>
        <taxon>Bacillati</taxon>
        <taxon>Bacillota</taxon>
        <taxon>Bacilli</taxon>
        <taxon>Bacillales</taxon>
        <taxon>Caryophanaceae</taxon>
        <taxon>Kurthia</taxon>
    </lineage>
</organism>
<protein>
    <submittedName>
        <fullName evidence="1">Uncharacterized protein</fullName>
    </submittedName>
</protein>
<dbReference type="EMBL" id="JTFC01000032">
    <property type="protein sequence ID" value="RUS54323.1"/>
    <property type="molecule type" value="Genomic_DNA"/>
</dbReference>
<evidence type="ECO:0000313" key="1">
    <source>
        <dbReference type="EMBL" id="RUS54323.1"/>
    </source>
</evidence>
<name>A0A433RRT1_9BACL</name>
<proteinExistence type="predicted"/>
<evidence type="ECO:0000313" key="2">
    <source>
        <dbReference type="Proteomes" id="UP000288623"/>
    </source>
</evidence>
<accession>A0A433RRT1</accession>
<gene>
    <name evidence="1" type="ORF">QI30_12960</name>
</gene>
<reference evidence="1 2" key="1">
    <citation type="submission" date="2014-11" db="EMBL/GenBank/DDBJ databases">
        <title>Genome sequence and analysis of novel Kurthia sp.</title>
        <authorList>
            <person name="Lawson J.N."/>
            <person name="Gonzalez J.E."/>
            <person name="Rinauldi L."/>
            <person name="Xuan Z."/>
            <person name="Firman A."/>
            <person name="Shaddox L."/>
            <person name="Trudeau A."/>
            <person name="Shah S."/>
            <person name="Reiman D."/>
        </authorList>
    </citation>
    <scope>NUCLEOTIDE SEQUENCE [LARGE SCALE GENOMIC DNA]</scope>
    <source>
        <strain evidence="1 2">3B1D</strain>
    </source>
</reference>
<dbReference type="RefSeq" id="WP_126991053.1">
    <property type="nucleotide sequence ID" value="NZ_JTFC01000032.1"/>
</dbReference>
<comment type="caution">
    <text evidence="1">The sequence shown here is derived from an EMBL/GenBank/DDBJ whole genome shotgun (WGS) entry which is preliminary data.</text>
</comment>
<keyword evidence="2" id="KW-1185">Reference proteome</keyword>